<evidence type="ECO:0000313" key="17">
    <source>
        <dbReference type="Proteomes" id="UP001236569"/>
    </source>
</evidence>
<evidence type="ECO:0000259" key="15">
    <source>
        <dbReference type="Pfam" id="PF07715"/>
    </source>
</evidence>
<dbReference type="Gene3D" id="2.40.170.20">
    <property type="entry name" value="TonB-dependent receptor, beta-barrel domain"/>
    <property type="match status" value="1"/>
</dbReference>
<keyword evidence="10 12" id="KW-0472">Membrane</keyword>
<dbReference type="EMBL" id="JASHID010000002">
    <property type="protein sequence ID" value="MDI9863464.1"/>
    <property type="molecule type" value="Genomic_DNA"/>
</dbReference>
<dbReference type="PROSITE" id="PS52016">
    <property type="entry name" value="TONB_DEPENDENT_REC_3"/>
    <property type="match status" value="1"/>
</dbReference>
<reference evidence="16 17" key="1">
    <citation type="submission" date="2023-05" db="EMBL/GenBank/DDBJ databases">
        <title>Novel species of genus Flectobacillus isolated from stream in China.</title>
        <authorList>
            <person name="Lu H."/>
        </authorList>
    </citation>
    <scope>NUCLEOTIDE SEQUENCE [LARGE SCALE GENOMIC DNA]</scope>
    <source>
        <strain evidence="16 17">DC10W</strain>
    </source>
</reference>
<dbReference type="InterPro" id="IPR000531">
    <property type="entry name" value="Beta-barrel_TonB"/>
</dbReference>
<dbReference type="Pfam" id="PF13715">
    <property type="entry name" value="CarbopepD_reg_2"/>
    <property type="match status" value="1"/>
</dbReference>
<keyword evidence="16" id="KW-0675">Receptor</keyword>
<dbReference type="SUPFAM" id="SSF49464">
    <property type="entry name" value="Carboxypeptidase regulatory domain-like"/>
    <property type="match status" value="1"/>
</dbReference>
<dbReference type="InterPro" id="IPR039426">
    <property type="entry name" value="TonB-dep_rcpt-like"/>
</dbReference>
<keyword evidence="8" id="KW-0406">Ion transport</keyword>
<dbReference type="Gene3D" id="2.60.40.1120">
    <property type="entry name" value="Carboxypeptidase-like, regulatory domain"/>
    <property type="match status" value="1"/>
</dbReference>
<evidence type="ECO:0000256" key="3">
    <source>
        <dbReference type="ARBA" id="ARBA00022452"/>
    </source>
</evidence>
<comment type="subcellular location">
    <subcellularLocation>
        <location evidence="1 12">Cell outer membrane</location>
        <topology evidence="1 12">Multi-pass membrane protein</topology>
    </subcellularLocation>
</comment>
<evidence type="ECO:0000256" key="11">
    <source>
        <dbReference type="ARBA" id="ARBA00023237"/>
    </source>
</evidence>
<evidence type="ECO:0000256" key="5">
    <source>
        <dbReference type="ARBA" id="ARBA00022692"/>
    </source>
</evidence>
<keyword evidence="5 12" id="KW-0812">Transmembrane</keyword>
<dbReference type="Proteomes" id="UP001236569">
    <property type="component" value="Unassembled WGS sequence"/>
</dbReference>
<evidence type="ECO:0000256" key="2">
    <source>
        <dbReference type="ARBA" id="ARBA00022448"/>
    </source>
</evidence>
<evidence type="ECO:0000259" key="14">
    <source>
        <dbReference type="Pfam" id="PF00593"/>
    </source>
</evidence>
<dbReference type="InterPro" id="IPR008969">
    <property type="entry name" value="CarboxyPept-like_regulatory"/>
</dbReference>
<proteinExistence type="inferred from homology"/>
<keyword evidence="3 12" id="KW-1134">Transmembrane beta strand</keyword>
<keyword evidence="17" id="KW-1185">Reference proteome</keyword>
<comment type="similarity">
    <text evidence="12 13">Belongs to the TonB-dependent receptor family.</text>
</comment>
<dbReference type="PANTHER" id="PTHR32552:SF89">
    <property type="entry name" value="CATECHOLATE SIDEROPHORE RECEPTOR FIU"/>
    <property type="match status" value="1"/>
</dbReference>
<evidence type="ECO:0000256" key="10">
    <source>
        <dbReference type="ARBA" id="ARBA00023136"/>
    </source>
</evidence>
<accession>A0ABT6YIR1</accession>
<dbReference type="PANTHER" id="PTHR32552">
    <property type="entry name" value="FERRICHROME IRON RECEPTOR-RELATED"/>
    <property type="match status" value="1"/>
</dbReference>
<feature type="domain" description="TonB-dependent receptor plug" evidence="15">
    <location>
        <begin position="127"/>
        <end position="242"/>
    </location>
</feature>
<keyword evidence="2 12" id="KW-0813">Transport</keyword>
<dbReference type="SUPFAM" id="SSF56935">
    <property type="entry name" value="Porins"/>
    <property type="match status" value="1"/>
</dbReference>
<dbReference type="InterPro" id="IPR036942">
    <property type="entry name" value="Beta-barrel_TonB_sf"/>
</dbReference>
<protein>
    <submittedName>
        <fullName evidence="16">TonB-dependent receptor</fullName>
    </submittedName>
</protein>
<evidence type="ECO:0000256" key="4">
    <source>
        <dbReference type="ARBA" id="ARBA00022496"/>
    </source>
</evidence>
<evidence type="ECO:0000256" key="7">
    <source>
        <dbReference type="ARBA" id="ARBA00023004"/>
    </source>
</evidence>
<evidence type="ECO:0000256" key="12">
    <source>
        <dbReference type="PROSITE-ProRule" id="PRU01360"/>
    </source>
</evidence>
<name>A0ABT6YIR1_9BACT</name>
<evidence type="ECO:0000256" key="13">
    <source>
        <dbReference type="RuleBase" id="RU003357"/>
    </source>
</evidence>
<keyword evidence="11 12" id="KW-0998">Cell outer membrane</keyword>
<evidence type="ECO:0000256" key="6">
    <source>
        <dbReference type="ARBA" id="ARBA00022729"/>
    </source>
</evidence>
<feature type="domain" description="TonB-dependent receptor-like beta-barrel" evidence="14">
    <location>
        <begin position="380"/>
        <end position="904"/>
    </location>
</feature>
<keyword evidence="9 13" id="KW-0798">TonB box</keyword>
<dbReference type="Pfam" id="PF07715">
    <property type="entry name" value="Plug"/>
    <property type="match status" value="1"/>
</dbReference>
<evidence type="ECO:0000256" key="8">
    <source>
        <dbReference type="ARBA" id="ARBA00023065"/>
    </source>
</evidence>
<comment type="caution">
    <text evidence="16">The sequence shown here is derived from an EMBL/GenBank/DDBJ whole genome shotgun (WGS) entry which is preliminary data.</text>
</comment>
<evidence type="ECO:0000256" key="1">
    <source>
        <dbReference type="ARBA" id="ARBA00004571"/>
    </source>
</evidence>
<keyword evidence="4" id="KW-0410">Iron transport</keyword>
<sequence length="959" mass="104642">MKKLLLIQKRGKSLYGSTLPFIFFYLFVTTSIRAQILQGKITDNKNEAVVGASVIVKGAQKGTVTNAEGNFSIQVAKDDKLIISSVGFKKQEVNVSGRNTLNIVLLEDIESLEEVIVTGLFDKRSRMESSVAISVLNSKQLAAVIPVSAADLLKNIPGVYVNSSLGEIRNTVYSRGVSVGSNDGASGYYYISMQEDGLPITNATFGNYGPDFFLRADATLGKLEAVRGGTASILGNNAPGGIFNYVSKTGGTVFQAEVRAKYGLEGNGKNPFYRTDFNFGGPLNNDKSITYNVGGFWRQSDGARNPGYPMNNGGQIKANIVKKFKGGSVKLYAKYLNDKNAWFEFLPTTGFSNPTLPAGVEQTNSVLIPAIKASFKVNDTNETVNYDSRDKINSKDISFGLNFDKDLGNGFVIDNKMKYSDKSSVWNTTGVVYPTALDNIIFYAILGQIAQFGTYKFNDLATGKNLATVMQLPNMINGQFAGFNFPVLNSSLPGESIQKNSLYFNPLFYTSNKMGEFIDQLTITKRLNKMSFTAGAFYAVSNLTRRNGSAGLAMTTMLTPHPELTSITYDDFAGNTYKLTAPNGAMGSGSSSAINLYDISQKQIALFLGHNWTISDRLDLDWGIRYEGIGIDGTNQIATSSNDGTGGVDKNPLTTYDNATAKVTSVYKYNKSLSTFSMSAGLNYKLADNYAVYGRYSQGNKAPDMGIYIGVDNDASAKFLDPQSQKVQQFELGFKAKTNNLSLFITPFYSILDNVPIQQVGQETDDVSTQYAAPILYNKYETKGVELEANYNLTSALSIRGVATLQSSKAVRFQAWLLGANGKADDKIESYSGNETDNNANLIVRISPTYSRGKVYASIDWSYMGKRAANVPNAFYLPAFDQTNLNLGYNLTSKVQLQGNINNVFNQIGVMSWSAPGGFPQALDRQGFTKAQLEANPNAVYSTISIPPRAFFLSINYKF</sequence>
<dbReference type="Pfam" id="PF00593">
    <property type="entry name" value="TonB_dep_Rec_b-barrel"/>
    <property type="match status" value="1"/>
</dbReference>
<dbReference type="RefSeq" id="WP_283368761.1">
    <property type="nucleotide sequence ID" value="NZ_JASHID010000002.1"/>
</dbReference>
<keyword evidence="6" id="KW-0732">Signal</keyword>
<evidence type="ECO:0000313" key="16">
    <source>
        <dbReference type="EMBL" id="MDI9863464.1"/>
    </source>
</evidence>
<dbReference type="InterPro" id="IPR012910">
    <property type="entry name" value="Plug_dom"/>
</dbReference>
<organism evidence="16 17">
    <name type="scientific">Flectobacillus longus</name>
    <dbReference type="NCBI Taxonomy" id="2984207"/>
    <lineage>
        <taxon>Bacteria</taxon>
        <taxon>Pseudomonadati</taxon>
        <taxon>Bacteroidota</taxon>
        <taxon>Cytophagia</taxon>
        <taxon>Cytophagales</taxon>
        <taxon>Flectobacillaceae</taxon>
        <taxon>Flectobacillus</taxon>
    </lineage>
</organism>
<keyword evidence="7" id="KW-0408">Iron</keyword>
<dbReference type="Gene3D" id="2.170.130.10">
    <property type="entry name" value="TonB-dependent receptor, plug domain"/>
    <property type="match status" value="1"/>
</dbReference>
<dbReference type="InterPro" id="IPR037066">
    <property type="entry name" value="Plug_dom_sf"/>
</dbReference>
<gene>
    <name evidence="16" type="ORF">QM480_03955</name>
</gene>
<evidence type="ECO:0000256" key="9">
    <source>
        <dbReference type="ARBA" id="ARBA00023077"/>
    </source>
</evidence>